<feature type="domain" description="Zn(2)-C6 fungal-type" evidence="8">
    <location>
        <begin position="127"/>
        <end position="159"/>
    </location>
</feature>
<feature type="compositionally biased region" description="Low complexity" evidence="7">
    <location>
        <begin position="304"/>
        <end position="314"/>
    </location>
</feature>
<dbReference type="OrthoDB" id="39175at2759"/>
<dbReference type="InterPro" id="IPR051089">
    <property type="entry name" value="prtT"/>
</dbReference>
<feature type="compositionally biased region" description="Basic and acidic residues" evidence="7">
    <location>
        <begin position="290"/>
        <end position="301"/>
    </location>
</feature>
<dbReference type="Pfam" id="PF00172">
    <property type="entry name" value="Zn_clus"/>
    <property type="match status" value="1"/>
</dbReference>
<sequence length="981" mass="109764">MAQDFNGLPYNNAQQNHWQYPYSQYAPDPEVYLDGAGFVEGPRVTPETPFTFSSYGPQTHNLPWNPHATGYTAGSHAADPSQYIGMSQGQQFHAPESAPERIVDQTVTAPVAPPPTVDNQNPKLLRACERCKTHKVRCDFKTDLNRCTRCLKGGHDCQIPVQKKRRPPPKREHLMNEIRSQSARIQELMEQLNAANSASAPKTSQPTHRTSTDSGTTDLSAQAGNNMSEGKFNEVQAWIDKARESFQAFGGIVDAGILAFEDSYVEEGDTDNLHESDDINIDVEECTDPPTHHVDESHGDHVLGTSSPGSTGSSQRHKGKSPRHLAPELPTEEAPFGLIARMPTLTRVKRSASGGSPLPSTEAEDTTGVQEANEEAKDETTAEGFAPSYFEASQAIESPRDTSVPHIAADDKVPHILKTGIVTPQEVEELFSIYFEYMNLSCSLLDPVLYTAQTTYWRSPFLFTVICAIASRYDKSRPALYEQLMDVAQLAAGTALISGPKNVEFVSAYILLSLYPVPMRKWEDDRTWLYLGLAIRVATDINLHREPTGKPQNESQAREILNRTRVWLNCFNLDRSTSSWLGKASTLDNDDHIAAQSGTWFNSSPYNLANLDIHLVAYNAELRLLDECVRLVRSDTMQTNSVSKTHDIVRMVTEMDEKFVALGAVWNDRLERETDPKDPQNRFRSLLIKLAYSYARLVVLSFGFRRTFDKHHQTRTPLLERCARAALTVVKVFVNEFTSYTRFLRRGPEAQCVMVTFASAFLIKLLHPKYAAHLTTEQRIEIRSLVQGVSDLLGTPDVAVDEHHSPKLWSKFLAGLLATPNAAIDPPRLKSAQWRFSRQTRDSETSKDTPSGRKSTDESAEGTLDVSAYQLQPSASLPSLLSGSRVSHMEFQEHPCQQPHCDSGNSFSSMTFSQDLVNLDQCTPQVEFSEYFQPPLAFDSDDFASLQSMEDPSIWQNMTMPCFNWMDVLPHDQWNSPGRYS</sequence>
<dbReference type="SMART" id="SM00906">
    <property type="entry name" value="Fungal_trans"/>
    <property type="match status" value="1"/>
</dbReference>
<evidence type="ECO:0000256" key="4">
    <source>
        <dbReference type="ARBA" id="ARBA00023125"/>
    </source>
</evidence>
<dbReference type="Gene3D" id="4.10.240.10">
    <property type="entry name" value="Zn(2)-C6 fungal-type DNA-binding domain"/>
    <property type="match status" value="1"/>
</dbReference>
<organism evidence="9 10">
    <name type="scientific">Rickenella mellea</name>
    <dbReference type="NCBI Taxonomy" id="50990"/>
    <lineage>
        <taxon>Eukaryota</taxon>
        <taxon>Fungi</taxon>
        <taxon>Dikarya</taxon>
        <taxon>Basidiomycota</taxon>
        <taxon>Agaricomycotina</taxon>
        <taxon>Agaricomycetes</taxon>
        <taxon>Hymenochaetales</taxon>
        <taxon>Rickenellaceae</taxon>
        <taxon>Rickenella</taxon>
    </lineage>
</organism>
<dbReference type="InterPro" id="IPR036864">
    <property type="entry name" value="Zn2-C6_fun-type_DNA-bd_sf"/>
</dbReference>
<dbReference type="AlphaFoldDB" id="A0A4Y7Q6P5"/>
<evidence type="ECO:0000256" key="1">
    <source>
        <dbReference type="ARBA" id="ARBA00004123"/>
    </source>
</evidence>
<dbReference type="VEuPathDB" id="FungiDB:BD410DRAFT_788152"/>
<accession>A0A4Y7Q6P5</accession>
<keyword evidence="6" id="KW-0539">Nucleus</keyword>
<dbReference type="CDD" id="cd00067">
    <property type="entry name" value="GAL4"/>
    <property type="match status" value="1"/>
</dbReference>
<evidence type="ECO:0000256" key="6">
    <source>
        <dbReference type="ARBA" id="ARBA00023242"/>
    </source>
</evidence>
<keyword evidence="5" id="KW-0804">Transcription</keyword>
<feature type="region of interest" description="Disordered" evidence="7">
    <location>
        <begin position="833"/>
        <end position="862"/>
    </location>
</feature>
<proteinExistence type="predicted"/>
<evidence type="ECO:0000313" key="9">
    <source>
        <dbReference type="EMBL" id="TDL22812.1"/>
    </source>
</evidence>
<dbReference type="GO" id="GO:0000981">
    <property type="term" value="F:DNA-binding transcription factor activity, RNA polymerase II-specific"/>
    <property type="evidence" value="ECO:0007669"/>
    <property type="project" value="InterPro"/>
</dbReference>
<reference evidence="9 10" key="1">
    <citation type="submission" date="2018-06" db="EMBL/GenBank/DDBJ databases">
        <title>A transcriptomic atlas of mushroom development highlights an independent origin of complex multicellularity.</title>
        <authorList>
            <consortium name="DOE Joint Genome Institute"/>
            <person name="Krizsan K."/>
            <person name="Almasi E."/>
            <person name="Merenyi Z."/>
            <person name="Sahu N."/>
            <person name="Viragh M."/>
            <person name="Koszo T."/>
            <person name="Mondo S."/>
            <person name="Kiss B."/>
            <person name="Balint B."/>
            <person name="Kues U."/>
            <person name="Barry K."/>
            <person name="Hegedus J.C."/>
            <person name="Henrissat B."/>
            <person name="Johnson J."/>
            <person name="Lipzen A."/>
            <person name="Ohm R."/>
            <person name="Nagy I."/>
            <person name="Pangilinan J."/>
            <person name="Yan J."/>
            <person name="Xiong Y."/>
            <person name="Grigoriev I.V."/>
            <person name="Hibbett D.S."/>
            <person name="Nagy L.G."/>
        </authorList>
    </citation>
    <scope>NUCLEOTIDE SEQUENCE [LARGE SCALE GENOMIC DNA]</scope>
    <source>
        <strain evidence="9 10">SZMC22713</strain>
    </source>
</reference>
<dbReference type="EMBL" id="ML170173">
    <property type="protein sequence ID" value="TDL22812.1"/>
    <property type="molecule type" value="Genomic_DNA"/>
</dbReference>
<dbReference type="Proteomes" id="UP000294933">
    <property type="component" value="Unassembled WGS sequence"/>
</dbReference>
<dbReference type="PROSITE" id="PS50048">
    <property type="entry name" value="ZN2_CY6_FUNGAL_2"/>
    <property type="match status" value="1"/>
</dbReference>
<evidence type="ECO:0000256" key="5">
    <source>
        <dbReference type="ARBA" id="ARBA00023163"/>
    </source>
</evidence>
<feature type="region of interest" description="Disordered" evidence="7">
    <location>
        <begin position="283"/>
        <end position="384"/>
    </location>
</feature>
<feature type="region of interest" description="Disordered" evidence="7">
    <location>
        <begin position="194"/>
        <end position="227"/>
    </location>
</feature>
<dbReference type="SMART" id="SM00066">
    <property type="entry name" value="GAL4"/>
    <property type="match status" value="1"/>
</dbReference>
<dbReference type="STRING" id="50990.A0A4Y7Q6P5"/>
<keyword evidence="4" id="KW-0238">DNA-binding</keyword>
<name>A0A4Y7Q6P5_9AGAM</name>
<feature type="compositionally biased region" description="Basic and acidic residues" evidence="7">
    <location>
        <begin position="839"/>
        <end position="857"/>
    </location>
</feature>
<dbReference type="Pfam" id="PF04082">
    <property type="entry name" value="Fungal_trans"/>
    <property type="match status" value="1"/>
</dbReference>
<evidence type="ECO:0000256" key="2">
    <source>
        <dbReference type="ARBA" id="ARBA00022723"/>
    </source>
</evidence>
<evidence type="ECO:0000256" key="3">
    <source>
        <dbReference type="ARBA" id="ARBA00023015"/>
    </source>
</evidence>
<keyword evidence="3" id="KW-0805">Transcription regulation</keyword>
<evidence type="ECO:0000256" key="7">
    <source>
        <dbReference type="SAM" id="MobiDB-lite"/>
    </source>
</evidence>
<dbReference type="InterPro" id="IPR007219">
    <property type="entry name" value="XnlR_reg_dom"/>
</dbReference>
<dbReference type="PROSITE" id="PS00463">
    <property type="entry name" value="ZN2_CY6_FUNGAL_1"/>
    <property type="match status" value="1"/>
</dbReference>
<dbReference type="SUPFAM" id="SSF57701">
    <property type="entry name" value="Zn2/Cys6 DNA-binding domain"/>
    <property type="match status" value="1"/>
</dbReference>
<dbReference type="GO" id="GO:0000976">
    <property type="term" value="F:transcription cis-regulatory region binding"/>
    <property type="evidence" value="ECO:0007669"/>
    <property type="project" value="TreeGrafter"/>
</dbReference>
<comment type="subcellular location">
    <subcellularLocation>
        <location evidence="1">Nucleus</location>
    </subcellularLocation>
</comment>
<dbReference type="InterPro" id="IPR001138">
    <property type="entry name" value="Zn2Cys6_DnaBD"/>
</dbReference>
<protein>
    <recommendedName>
        <fullName evidence="8">Zn(2)-C6 fungal-type domain-containing protein</fullName>
    </recommendedName>
</protein>
<dbReference type="PANTHER" id="PTHR31845:SF17">
    <property type="entry name" value="ZN(II)2CYS6 TRANSCRIPTION FACTOR (EUROFUNG)"/>
    <property type="match status" value="1"/>
</dbReference>
<dbReference type="PANTHER" id="PTHR31845">
    <property type="entry name" value="FINGER DOMAIN PROTEIN, PUTATIVE-RELATED"/>
    <property type="match status" value="1"/>
</dbReference>
<dbReference type="CDD" id="cd12148">
    <property type="entry name" value="fungal_TF_MHR"/>
    <property type="match status" value="1"/>
</dbReference>
<keyword evidence="10" id="KW-1185">Reference proteome</keyword>
<dbReference type="GO" id="GO:0008270">
    <property type="term" value="F:zinc ion binding"/>
    <property type="evidence" value="ECO:0007669"/>
    <property type="project" value="InterPro"/>
</dbReference>
<dbReference type="GO" id="GO:0005634">
    <property type="term" value="C:nucleus"/>
    <property type="evidence" value="ECO:0007669"/>
    <property type="project" value="UniProtKB-SubCell"/>
</dbReference>
<keyword evidence="2" id="KW-0479">Metal-binding</keyword>
<evidence type="ECO:0000259" key="8">
    <source>
        <dbReference type="PROSITE" id="PS50048"/>
    </source>
</evidence>
<evidence type="ECO:0000313" key="10">
    <source>
        <dbReference type="Proteomes" id="UP000294933"/>
    </source>
</evidence>
<gene>
    <name evidence="9" type="ORF">BD410DRAFT_788152</name>
</gene>
<dbReference type="GO" id="GO:0006351">
    <property type="term" value="P:DNA-templated transcription"/>
    <property type="evidence" value="ECO:0007669"/>
    <property type="project" value="InterPro"/>
</dbReference>